<accession>A0A4R8MHA4</accession>
<name>A0A4R8MHA4_9FLAO</name>
<evidence type="ECO:0000313" key="1">
    <source>
        <dbReference type="EMBL" id="TDY65426.1"/>
    </source>
</evidence>
<dbReference type="AlphaFoldDB" id="A0A4R8MHA4"/>
<dbReference type="EMBL" id="SORL01000001">
    <property type="protein sequence ID" value="TDY65426.1"/>
    <property type="molecule type" value="Genomic_DNA"/>
</dbReference>
<protein>
    <submittedName>
        <fullName evidence="1">Uncharacterized protein</fullName>
    </submittedName>
</protein>
<dbReference type="RefSeq" id="WP_042506295.1">
    <property type="nucleotide sequence ID" value="NZ_BBNQ01000019.1"/>
</dbReference>
<reference evidence="1 2" key="1">
    <citation type="submission" date="2019-03" db="EMBL/GenBank/DDBJ databases">
        <title>Genomic Encyclopedia of Type Strains, Phase III (KMG-III): the genomes of soil and plant-associated and newly described type strains.</title>
        <authorList>
            <person name="Whitman W."/>
        </authorList>
    </citation>
    <scope>NUCLEOTIDE SEQUENCE [LARGE SCALE GENOMIC DNA]</scope>
    <source>
        <strain evidence="1 2">CECT 8301</strain>
    </source>
</reference>
<keyword evidence="2" id="KW-1185">Reference proteome</keyword>
<evidence type="ECO:0000313" key="2">
    <source>
        <dbReference type="Proteomes" id="UP000294824"/>
    </source>
</evidence>
<gene>
    <name evidence="1" type="ORF">DFQ06_0025</name>
</gene>
<comment type="caution">
    <text evidence="1">The sequence shown here is derived from an EMBL/GenBank/DDBJ whole genome shotgun (WGS) entry which is preliminary data.</text>
</comment>
<organism evidence="1 2">
    <name type="scientific">Algibacter lectus</name>
    <dbReference type="NCBI Taxonomy" id="221126"/>
    <lineage>
        <taxon>Bacteria</taxon>
        <taxon>Pseudomonadati</taxon>
        <taxon>Bacteroidota</taxon>
        <taxon>Flavobacteriia</taxon>
        <taxon>Flavobacteriales</taxon>
        <taxon>Flavobacteriaceae</taxon>
        <taxon>Algibacter</taxon>
    </lineage>
</organism>
<dbReference type="Proteomes" id="UP000294824">
    <property type="component" value="Unassembled WGS sequence"/>
</dbReference>
<proteinExistence type="predicted"/>
<dbReference type="OrthoDB" id="1144910at2"/>
<sequence>MQLKRYIGAIIFILSFLAVISQQEFNVPNQEIVLEFNHVEVTSNEAQTAVAHVKQQLQALGANQIKVQQTAQGKLKITYYSDADVASIKKTFSKDLDNKTFSKNNRKTELPTQTPNIAYNLDVFEIQNANTSGWDLDGKCVLTTDTKSDRFSDPNIFFFIEVINVSLENNTIKTAYKVRRNVSISTENNLHKIPEGRAGPTC</sequence>